<keyword evidence="2" id="KW-0472">Membrane</keyword>
<keyword evidence="2" id="KW-0812">Transmembrane</keyword>
<organism evidence="3 4">
    <name type="scientific">Streptomyces filamentosus</name>
    <name type="common">Streptomyces roseosporus</name>
    <dbReference type="NCBI Taxonomy" id="67294"/>
    <lineage>
        <taxon>Bacteria</taxon>
        <taxon>Bacillati</taxon>
        <taxon>Actinomycetota</taxon>
        <taxon>Actinomycetes</taxon>
        <taxon>Kitasatosporales</taxon>
        <taxon>Streptomycetaceae</taxon>
        <taxon>Streptomyces</taxon>
    </lineage>
</organism>
<dbReference type="GeneID" id="95662715"/>
<comment type="caution">
    <text evidence="3">The sequence shown here is derived from an EMBL/GenBank/DDBJ whole genome shotgun (WGS) entry which is preliminary data.</text>
</comment>
<dbReference type="EMBL" id="BNBE01000004">
    <property type="protein sequence ID" value="GHG28054.1"/>
    <property type="molecule type" value="Genomic_DNA"/>
</dbReference>
<sequence length="114" mass="11571">MSASENSGRNPVLRTGPYAVPDRPGPTRVDDPDVDGAYEPAVLAGLRPLPGASPETAPGSGPRAVVRAHRAAAAGAAAGTAAALALAYGWGRRTGRLAARRDLGPMALFFGRRG</sequence>
<name>A0A919ESU3_STRFL</name>
<evidence type="ECO:0000256" key="1">
    <source>
        <dbReference type="SAM" id="MobiDB-lite"/>
    </source>
</evidence>
<evidence type="ECO:0000313" key="4">
    <source>
        <dbReference type="Proteomes" id="UP000632849"/>
    </source>
</evidence>
<proteinExistence type="predicted"/>
<keyword evidence="2" id="KW-1133">Transmembrane helix</keyword>
<feature type="region of interest" description="Disordered" evidence="1">
    <location>
        <begin position="1"/>
        <end position="36"/>
    </location>
</feature>
<dbReference type="RefSeq" id="WP_150234389.1">
    <property type="nucleotide sequence ID" value="NZ_BNBE01000004.1"/>
</dbReference>
<feature type="transmembrane region" description="Helical" evidence="2">
    <location>
        <begin position="71"/>
        <end position="91"/>
    </location>
</feature>
<keyword evidence="4" id="KW-1185">Reference proteome</keyword>
<gene>
    <name evidence="3" type="ORF">GCM10017667_76350</name>
</gene>
<evidence type="ECO:0000256" key="2">
    <source>
        <dbReference type="SAM" id="Phobius"/>
    </source>
</evidence>
<dbReference type="Proteomes" id="UP000632849">
    <property type="component" value="Unassembled WGS sequence"/>
</dbReference>
<evidence type="ECO:0000313" key="3">
    <source>
        <dbReference type="EMBL" id="GHG28054.1"/>
    </source>
</evidence>
<accession>A0A919ESU3</accession>
<reference evidence="3" key="2">
    <citation type="submission" date="2020-09" db="EMBL/GenBank/DDBJ databases">
        <authorList>
            <person name="Sun Q."/>
            <person name="Ohkuma M."/>
        </authorList>
    </citation>
    <scope>NUCLEOTIDE SEQUENCE</scope>
    <source>
        <strain evidence="3">JCM 4122</strain>
    </source>
</reference>
<reference evidence="3" key="1">
    <citation type="journal article" date="2014" name="Int. J. Syst. Evol. Microbiol.">
        <title>Complete genome sequence of Corynebacterium casei LMG S-19264T (=DSM 44701T), isolated from a smear-ripened cheese.</title>
        <authorList>
            <consortium name="US DOE Joint Genome Institute (JGI-PGF)"/>
            <person name="Walter F."/>
            <person name="Albersmeier A."/>
            <person name="Kalinowski J."/>
            <person name="Ruckert C."/>
        </authorList>
    </citation>
    <scope>NUCLEOTIDE SEQUENCE</scope>
    <source>
        <strain evidence="3">JCM 4122</strain>
    </source>
</reference>
<dbReference type="AlphaFoldDB" id="A0A919ESU3"/>
<protein>
    <submittedName>
        <fullName evidence="3">Uncharacterized protein</fullName>
    </submittedName>
</protein>